<evidence type="ECO:0000256" key="9">
    <source>
        <dbReference type="ARBA" id="ARBA00022619"/>
    </source>
</evidence>
<evidence type="ECO:0000256" key="1">
    <source>
        <dbReference type="ARBA" id="ARBA00002151"/>
    </source>
</evidence>
<dbReference type="EC" id="3.5.4.26" evidence="6"/>
<accession>A0A4R5TPV5</accession>
<dbReference type="NCBIfam" id="TIGR00326">
    <property type="entry name" value="eubact_ribD"/>
    <property type="match status" value="1"/>
</dbReference>
<evidence type="ECO:0000256" key="12">
    <source>
        <dbReference type="ARBA" id="ARBA00022857"/>
    </source>
</evidence>
<dbReference type="InterPro" id="IPR002734">
    <property type="entry name" value="RibDG_C"/>
</dbReference>
<dbReference type="Gene3D" id="3.40.140.10">
    <property type="entry name" value="Cytidine Deaminase, domain 2"/>
    <property type="match status" value="1"/>
</dbReference>
<comment type="function">
    <text evidence="1">Converts 2,5-diamino-6-(ribosylamino)-4(3h)-pyrimidinone 5'-phosphate into 5-amino-6-(ribosylamino)-2,4(1h,3h)-pyrimidinedione 5'-phosphate.</text>
</comment>
<dbReference type="InterPro" id="IPR024072">
    <property type="entry name" value="DHFR-like_dom_sf"/>
</dbReference>
<comment type="similarity">
    <text evidence="5">In the C-terminal section; belongs to the HTP reductase family.</text>
</comment>
<keyword evidence="11" id="KW-0862">Zinc</keyword>
<dbReference type="SUPFAM" id="SSF53927">
    <property type="entry name" value="Cytidine deaminase-like"/>
    <property type="match status" value="1"/>
</dbReference>
<keyword evidence="10" id="KW-0479">Metal-binding</keyword>
<feature type="region of interest" description="Disordered" evidence="17">
    <location>
        <begin position="336"/>
        <end position="382"/>
    </location>
</feature>
<dbReference type="PANTHER" id="PTHR38011:SF7">
    <property type="entry name" value="2,5-DIAMINO-6-RIBOSYLAMINO-4(3H)-PYRIMIDINONE 5'-PHOSPHATE REDUCTASE"/>
    <property type="match status" value="1"/>
</dbReference>
<dbReference type="SUPFAM" id="SSF53597">
    <property type="entry name" value="Dihydrofolate reductase-like"/>
    <property type="match status" value="1"/>
</dbReference>
<keyword evidence="12" id="KW-0521">NADP</keyword>
<feature type="domain" description="CMP/dCMP-type deaminase" evidence="18">
    <location>
        <begin position="1"/>
        <end position="108"/>
    </location>
</feature>
<dbReference type="Proteomes" id="UP000295411">
    <property type="component" value="Unassembled WGS sequence"/>
</dbReference>
<sequence>MDRALELAAQGVRGANPLVGAVVLSPEGQVLGSGYHRGAGTPHAEVAALADARSRGADPAGGTMVVTLEPCNHQGRTGPCSAAIHAAGIRRVVFAAPDRTAQAAGGARWLRDRGVETDGGLRQTQSEHLNGRWLRATAQARPFVTLKTASSLDGRVAAADGTSQWITGSQARADGHAIRARVDAVLAGTGTVLADNPRLTARPVPTDDAGTAGSTPPAQPLRAVMGLRPVPQDAAVRGPGFLPLATRDVPTALAELHSRGVRHVLVEGGPGIAGAFLAAGAVDELVSYIAPVVLGEGTPMFPPVGVPTLAAAHRWVPDPAGGGAVTQLGPDVRLRLRPADDDNGTPADRTAADRTAADRTATAAGTATGTPATPSTPQHNQE</sequence>
<comment type="pathway">
    <text evidence="3">Cofactor biosynthesis; riboflavin biosynthesis; 5-amino-6-(D-ribitylamino)uracil from GTP: step 3/4.</text>
</comment>
<dbReference type="PANTHER" id="PTHR38011">
    <property type="entry name" value="DIHYDROFOLATE REDUCTASE FAMILY PROTEIN (AFU_ORTHOLOGUE AFUA_8G06820)"/>
    <property type="match status" value="1"/>
</dbReference>
<evidence type="ECO:0000313" key="20">
    <source>
        <dbReference type="Proteomes" id="UP000295411"/>
    </source>
</evidence>
<name>A0A4R5TPV5_9MICC</name>
<evidence type="ECO:0000256" key="14">
    <source>
        <dbReference type="ARBA" id="ARBA00023268"/>
    </source>
</evidence>
<comment type="catalytic activity">
    <reaction evidence="15">
        <text>5-amino-6-(5-phospho-D-ribitylamino)uracil + NADP(+) = 5-amino-6-(5-phospho-D-ribosylamino)uracil + NADPH + H(+)</text>
        <dbReference type="Rhea" id="RHEA:17845"/>
        <dbReference type="ChEBI" id="CHEBI:15378"/>
        <dbReference type="ChEBI" id="CHEBI:57783"/>
        <dbReference type="ChEBI" id="CHEBI:58349"/>
        <dbReference type="ChEBI" id="CHEBI:58421"/>
        <dbReference type="ChEBI" id="CHEBI:58453"/>
        <dbReference type="EC" id="1.1.1.193"/>
    </reaction>
</comment>
<evidence type="ECO:0000256" key="15">
    <source>
        <dbReference type="ARBA" id="ARBA00049861"/>
    </source>
</evidence>
<feature type="region of interest" description="Disordered" evidence="17">
    <location>
        <begin position="197"/>
        <end position="220"/>
    </location>
</feature>
<evidence type="ECO:0000256" key="16">
    <source>
        <dbReference type="ARBA" id="ARBA00049886"/>
    </source>
</evidence>
<dbReference type="EMBL" id="SMTK01000005">
    <property type="protein sequence ID" value="TDK24238.1"/>
    <property type="molecule type" value="Genomic_DNA"/>
</dbReference>
<evidence type="ECO:0000256" key="3">
    <source>
        <dbReference type="ARBA" id="ARBA00004910"/>
    </source>
</evidence>
<dbReference type="InterPro" id="IPR050765">
    <property type="entry name" value="Riboflavin_Biosynth_HTPR"/>
</dbReference>
<protein>
    <recommendedName>
        <fullName evidence="8">Riboflavin biosynthesis protein RibD</fullName>
        <ecNumber evidence="7">1.1.1.193</ecNumber>
        <ecNumber evidence="6">3.5.4.26</ecNumber>
    </recommendedName>
</protein>
<dbReference type="GO" id="GO:0008703">
    <property type="term" value="F:5-amino-6-(5-phosphoribosylamino)uracil reductase activity"/>
    <property type="evidence" value="ECO:0007669"/>
    <property type="project" value="UniProtKB-EC"/>
</dbReference>
<evidence type="ECO:0000259" key="18">
    <source>
        <dbReference type="PROSITE" id="PS51747"/>
    </source>
</evidence>
<dbReference type="InterPro" id="IPR016193">
    <property type="entry name" value="Cytidine_deaminase-like"/>
</dbReference>
<dbReference type="PROSITE" id="PS51747">
    <property type="entry name" value="CYT_DCMP_DEAMINASES_2"/>
    <property type="match status" value="1"/>
</dbReference>
<evidence type="ECO:0000256" key="5">
    <source>
        <dbReference type="ARBA" id="ARBA00007417"/>
    </source>
</evidence>
<evidence type="ECO:0000256" key="17">
    <source>
        <dbReference type="SAM" id="MobiDB-lite"/>
    </source>
</evidence>
<evidence type="ECO:0000256" key="8">
    <source>
        <dbReference type="ARBA" id="ARBA00019930"/>
    </source>
</evidence>
<dbReference type="CDD" id="cd01284">
    <property type="entry name" value="Riboflavin_deaminase-reductase"/>
    <property type="match status" value="1"/>
</dbReference>
<dbReference type="InterPro" id="IPR016192">
    <property type="entry name" value="APOBEC/CMP_deaminase_Zn-bd"/>
</dbReference>
<feature type="compositionally biased region" description="Low complexity" evidence="17">
    <location>
        <begin position="358"/>
        <end position="373"/>
    </location>
</feature>
<keyword evidence="20" id="KW-1185">Reference proteome</keyword>
<evidence type="ECO:0000256" key="13">
    <source>
        <dbReference type="ARBA" id="ARBA00023002"/>
    </source>
</evidence>
<dbReference type="PROSITE" id="PS00903">
    <property type="entry name" value="CYT_DCMP_DEAMINASES_1"/>
    <property type="match status" value="1"/>
</dbReference>
<dbReference type="UniPathway" id="UPA00275">
    <property type="reaction ID" value="UER00401"/>
</dbReference>
<keyword evidence="14" id="KW-0511">Multifunctional enzyme</keyword>
<evidence type="ECO:0000256" key="11">
    <source>
        <dbReference type="ARBA" id="ARBA00022833"/>
    </source>
</evidence>
<dbReference type="GO" id="GO:0009231">
    <property type="term" value="P:riboflavin biosynthetic process"/>
    <property type="evidence" value="ECO:0007669"/>
    <property type="project" value="UniProtKB-UniPathway"/>
</dbReference>
<dbReference type="InterPro" id="IPR002125">
    <property type="entry name" value="CMP_dCMP_dom"/>
</dbReference>
<dbReference type="Pfam" id="PF01872">
    <property type="entry name" value="RibD_C"/>
    <property type="match status" value="1"/>
</dbReference>
<dbReference type="AlphaFoldDB" id="A0A4R5TPV5"/>
<evidence type="ECO:0000256" key="6">
    <source>
        <dbReference type="ARBA" id="ARBA00012766"/>
    </source>
</evidence>
<dbReference type="GO" id="GO:0008270">
    <property type="term" value="F:zinc ion binding"/>
    <property type="evidence" value="ECO:0007669"/>
    <property type="project" value="InterPro"/>
</dbReference>
<dbReference type="EC" id="1.1.1.193" evidence="7"/>
<dbReference type="OrthoDB" id="9800865at2"/>
<proteinExistence type="inferred from homology"/>
<dbReference type="InterPro" id="IPR004794">
    <property type="entry name" value="Eubact_RibD"/>
</dbReference>
<evidence type="ECO:0000256" key="4">
    <source>
        <dbReference type="ARBA" id="ARBA00005259"/>
    </source>
</evidence>
<reference evidence="19 20" key="1">
    <citation type="submission" date="2019-03" db="EMBL/GenBank/DDBJ databases">
        <title>Arthrobacter sp. nov., an bacterium isolated from biocrust in Mu Us Desert.</title>
        <authorList>
            <person name="Lixiong L."/>
        </authorList>
    </citation>
    <scope>NUCLEOTIDE SEQUENCE [LARGE SCALE GENOMIC DNA]</scope>
    <source>
        <strain evidence="19 20">SLN-3</strain>
    </source>
</reference>
<evidence type="ECO:0000313" key="19">
    <source>
        <dbReference type="EMBL" id="TDK24238.1"/>
    </source>
</evidence>
<evidence type="ECO:0000256" key="7">
    <source>
        <dbReference type="ARBA" id="ARBA00013173"/>
    </source>
</evidence>
<organism evidence="19 20">
    <name type="scientific">Arthrobacter crusticola</name>
    <dbReference type="NCBI Taxonomy" id="2547960"/>
    <lineage>
        <taxon>Bacteria</taxon>
        <taxon>Bacillati</taxon>
        <taxon>Actinomycetota</taxon>
        <taxon>Actinomycetes</taxon>
        <taxon>Micrococcales</taxon>
        <taxon>Micrococcaceae</taxon>
        <taxon>Arthrobacter</taxon>
    </lineage>
</organism>
<keyword evidence="13 19" id="KW-0560">Oxidoreductase</keyword>
<evidence type="ECO:0000256" key="10">
    <source>
        <dbReference type="ARBA" id="ARBA00022723"/>
    </source>
</evidence>
<gene>
    <name evidence="19" type="primary">ribD</name>
    <name evidence="19" type="ORF">E2F48_14435</name>
</gene>
<comment type="pathway">
    <text evidence="2">Cofactor biosynthesis; riboflavin biosynthesis; 5-amino-6-(D-ribitylamino)uracil from GTP: step 2/4.</text>
</comment>
<evidence type="ECO:0000256" key="2">
    <source>
        <dbReference type="ARBA" id="ARBA00004882"/>
    </source>
</evidence>
<keyword evidence="9" id="KW-0686">Riboflavin biosynthesis</keyword>
<dbReference type="Gene3D" id="3.40.430.10">
    <property type="entry name" value="Dihydrofolate Reductase, subunit A"/>
    <property type="match status" value="2"/>
</dbReference>
<dbReference type="Pfam" id="PF00383">
    <property type="entry name" value="dCMP_cyt_deam_1"/>
    <property type="match status" value="1"/>
</dbReference>
<comment type="catalytic activity">
    <reaction evidence="16">
        <text>2,5-diamino-6-hydroxy-4-(5-phosphoribosylamino)-pyrimidine + H2O + H(+) = 5-amino-6-(5-phospho-D-ribosylamino)uracil + NH4(+)</text>
        <dbReference type="Rhea" id="RHEA:21868"/>
        <dbReference type="ChEBI" id="CHEBI:15377"/>
        <dbReference type="ChEBI" id="CHEBI:15378"/>
        <dbReference type="ChEBI" id="CHEBI:28938"/>
        <dbReference type="ChEBI" id="CHEBI:58453"/>
        <dbReference type="ChEBI" id="CHEBI:58614"/>
        <dbReference type="EC" id="3.5.4.26"/>
    </reaction>
</comment>
<keyword evidence="19" id="KW-0378">Hydrolase</keyword>
<dbReference type="GO" id="GO:0008835">
    <property type="term" value="F:diaminohydroxyphosphoribosylaminopyrimidine deaminase activity"/>
    <property type="evidence" value="ECO:0007669"/>
    <property type="project" value="UniProtKB-EC"/>
</dbReference>
<comment type="caution">
    <text evidence="19">The sequence shown here is derived from an EMBL/GenBank/DDBJ whole genome shotgun (WGS) entry which is preliminary data.</text>
</comment>
<comment type="similarity">
    <text evidence="4">In the N-terminal section; belongs to the cytidine and deoxycytidylate deaminase family.</text>
</comment>